<protein>
    <submittedName>
        <fullName evidence="3">Unannotated protein</fullName>
    </submittedName>
</protein>
<dbReference type="EMBL" id="CAESPC010000001">
    <property type="protein sequence ID" value="CAB4366427.1"/>
    <property type="molecule type" value="Genomic_DNA"/>
</dbReference>
<accession>A0A6J6BJK0</accession>
<dbReference type="Pfam" id="PF13302">
    <property type="entry name" value="Acetyltransf_3"/>
    <property type="match status" value="1"/>
</dbReference>
<dbReference type="EMBL" id="CAFAZZ010000002">
    <property type="protein sequence ID" value="CAB4839392.1"/>
    <property type="molecule type" value="Genomic_DNA"/>
</dbReference>
<sequence length="184" mass="20833">MHEGVISTSRLELHHISAEGLIELFENKSDELAIADRNFSNPLKVLIDEPGPLAWRVPQVKEDPLINKWFVRFIVLKEENVVIGSTSFHGAPDAQGMMEIGLGIETHYQGKGFAKESLLGMWRWVSESEAVKTLRYTVSPDNLPSIAVIKHFGFDFVGQQMDEIDGPEDIYEMSTSEFIQRWGE</sequence>
<dbReference type="PROSITE" id="PS51186">
    <property type="entry name" value="GNAT"/>
    <property type="match status" value="1"/>
</dbReference>
<dbReference type="GO" id="GO:0016747">
    <property type="term" value="F:acyltransferase activity, transferring groups other than amino-acyl groups"/>
    <property type="evidence" value="ECO:0007669"/>
    <property type="project" value="InterPro"/>
</dbReference>
<dbReference type="PANTHER" id="PTHR43792">
    <property type="entry name" value="GNAT FAMILY, PUTATIVE (AFU_ORTHOLOGUE AFUA_3G00765)-RELATED-RELATED"/>
    <property type="match status" value="1"/>
</dbReference>
<dbReference type="Gene3D" id="3.40.630.30">
    <property type="match status" value="1"/>
</dbReference>
<name>A0A6J6BJK0_9ZZZZ</name>
<evidence type="ECO:0000313" key="3">
    <source>
        <dbReference type="EMBL" id="CAB4538807.1"/>
    </source>
</evidence>
<evidence type="ECO:0000313" key="4">
    <source>
        <dbReference type="EMBL" id="CAB4839392.1"/>
    </source>
</evidence>
<dbReference type="PANTHER" id="PTHR43792:SF13">
    <property type="entry name" value="ACETYLTRANSFERASE"/>
    <property type="match status" value="1"/>
</dbReference>
<reference evidence="3" key="1">
    <citation type="submission" date="2020-05" db="EMBL/GenBank/DDBJ databases">
        <authorList>
            <person name="Chiriac C."/>
            <person name="Salcher M."/>
            <person name="Ghai R."/>
            <person name="Kavagutti S V."/>
        </authorList>
    </citation>
    <scope>NUCLEOTIDE SEQUENCE</scope>
</reference>
<evidence type="ECO:0000313" key="2">
    <source>
        <dbReference type="EMBL" id="CAB4366427.1"/>
    </source>
</evidence>
<dbReference type="InterPro" id="IPR016181">
    <property type="entry name" value="Acyl_CoA_acyltransferase"/>
</dbReference>
<evidence type="ECO:0000259" key="1">
    <source>
        <dbReference type="PROSITE" id="PS51186"/>
    </source>
</evidence>
<dbReference type="InterPro" id="IPR000182">
    <property type="entry name" value="GNAT_dom"/>
</dbReference>
<feature type="domain" description="N-acetyltransferase" evidence="1">
    <location>
        <begin position="11"/>
        <end position="177"/>
    </location>
</feature>
<gene>
    <name evidence="3" type="ORF">UFOPK1458_00167</name>
    <name evidence="4" type="ORF">UFOPK3243_00046</name>
    <name evidence="2" type="ORF">UFOPK4180_00015</name>
</gene>
<proteinExistence type="predicted"/>
<dbReference type="InterPro" id="IPR051531">
    <property type="entry name" value="N-acetyltransferase"/>
</dbReference>
<dbReference type="AlphaFoldDB" id="A0A6J6BJK0"/>
<dbReference type="EMBL" id="CAEZSQ010000019">
    <property type="protein sequence ID" value="CAB4538807.1"/>
    <property type="molecule type" value="Genomic_DNA"/>
</dbReference>
<dbReference type="SUPFAM" id="SSF55729">
    <property type="entry name" value="Acyl-CoA N-acyltransferases (Nat)"/>
    <property type="match status" value="1"/>
</dbReference>
<organism evidence="3">
    <name type="scientific">freshwater metagenome</name>
    <dbReference type="NCBI Taxonomy" id="449393"/>
    <lineage>
        <taxon>unclassified sequences</taxon>
        <taxon>metagenomes</taxon>
        <taxon>ecological metagenomes</taxon>
    </lineage>
</organism>